<proteinExistence type="predicted"/>
<organism evidence="1">
    <name type="scientific">Anguilla anguilla</name>
    <name type="common">European freshwater eel</name>
    <name type="synonym">Muraena anguilla</name>
    <dbReference type="NCBI Taxonomy" id="7936"/>
    <lineage>
        <taxon>Eukaryota</taxon>
        <taxon>Metazoa</taxon>
        <taxon>Chordata</taxon>
        <taxon>Craniata</taxon>
        <taxon>Vertebrata</taxon>
        <taxon>Euteleostomi</taxon>
        <taxon>Actinopterygii</taxon>
        <taxon>Neopterygii</taxon>
        <taxon>Teleostei</taxon>
        <taxon>Anguilliformes</taxon>
        <taxon>Anguillidae</taxon>
        <taxon>Anguilla</taxon>
    </lineage>
</organism>
<sequence>MLGDFTQRFCFCQLTALTYPSVCGSTVQAVPSKKVHPAAGIWACGPNPFTEMILK</sequence>
<reference evidence="1" key="2">
    <citation type="journal article" date="2015" name="Fish Shellfish Immunol.">
        <title>Early steps in the European eel (Anguilla anguilla)-Vibrio vulnificus interaction in the gills: Role of the RtxA13 toxin.</title>
        <authorList>
            <person name="Callol A."/>
            <person name="Pajuelo D."/>
            <person name="Ebbesson L."/>
            <person name="Teles M."/>
            <person name="MacKenzie S."/>
            <person name="Amaro C."/>
        </authorList>
    </citation>
    <scope>NUCLEOTIDE SEQUENCE</scope>
</reference>
<name>A0A0E9PFU0_ANGAN</name>
<dbReference type="AlphaFoldDB" id="A0A0E9PFU0"/>
<protein>
    <submittedName>
        <fullName evidence="1">Uncharacterized protein</fullName>
    </submittedName>
</protein>
<accession>A0A0E9PFU0</accession>
<dbReference type="EMBL" id="GBXM01105188">
    <property type="protein sequence ID" value="JAH03389.1"/>
    <property type="molecule type" value="Transcribed_RNA"/>
</dbReference>
<reference evidence="1" key="1">
    <citation type="submission" date="2014-11" db="EMBL/GenBank/DDBJ databases">
        <authorList>
            <person name="Amaro Gonzalez C."/>
        </authorList>
    </citation>
    <scope>NUCLEOTIDE SEQUENCE</scope>
</reference>
<evidence type="ECO:0000313" key="1">
    <source>
        <dbReference type="EMBL" id="JAH03389.1"/>
    </source>
</evidence>